<accession>A0AAW0E165</accession>
<reference evidence="2 3" key="1">
    <citation type="journal article" date="2024" name="J Genomics">
        <title>Draft genome sequencing and assembly of Favolaschia claudopus CIRM-BRFM 2984 isolated from oak limbs.</title>
        <authorList>
            <person name="Navarro D."/>
            <person name="Drula E."/>
            <person name="Chaduli D."/>
            <person name="Cazenave R."/>
            <person name="Ahrendt S."/>
            <person name="Wang J."/>
            <person name="Lipzen A."/>
            <person name="Daum C."/>
            <person name="Barry K."/>
            <person name="Grigoriev I.V."/>
            <person name="Favel A."/>
            <person name="Rosso M.N."/>
            <person name="Martin F."/>
        </authorList>
    </citation>
    <scope>NUCLEOTIDE SEQUENCE [LARGE SCALE GENOMIC DNA]</scope>
    <source>
        <strain evidence="2 3">CIRM-BRFM 2984</strain>
    </source>
</reference>
<dbReference type="EMBL" id="JAWWNJ010000004">
    <property type="protein sequence ID" value="KAK7057867.1"/>
    <property type="molecule type" value="Genomic_DNA"/>
</dbReference>
<feature type="compositionally biased region" description="Basic residues" evidence="1">
    <location>
        <begin position="317"/>
        <end position="327"/>
    </location>
</feature>
<feature type="compositionally biased region" description="Polar residues" evidence="1">
    <location>
        <begin position="147"/>
        <end position="158"/>
    </location>
</feature>
<feature type="compositionally biased region" description="Polar residues" evidence="1">
    <location>
        <begin position="291"/>
        <end position="302"/>
    </location>
</feature>
<feature type="compositionally biased region" description="Low complexity" evidence="1">
    <location>
        <begin position="383"/>
        <end position="394"/>
    </location>
</feature>
<proteinExistence type="predicted"/>
<keyword evidence="3" id="KW-1185">Reference proteome</keyword>
<feature type="region of interest" description="Disordered" evidence="1">
    <location>
        <begin position="1"/>
        <end position="22"/>
    </location>
</feature>
<evidence type="ECO:0000313" key="3">
    <source>
        <dbReference type="Proteomes" id="UP001362999"/>
    </source>
</evidence>
<evidence type="ECO:0000256" key="1">
    <source>
        <dbReference type="SAM" id="MobiDB-lite"/>
    </source>
</evidence>
<feature type="compositionally biased region" description="Low complexity" evidence="1">
    <location>
        <begin position="124"/>
        <end position="146"/>
    </location>
</feature>
<feature type="compositionally biased region" description="Polar residues" evidence="1">
    <location>
        <begin position="449"/>
        <end position="461"/>
    </location>
</feature>
<comment type="caution">
    <text evidence="2">The sequence shown here is derived from an EMBL/GenBank/DDBJ whole genome shotgun (WGS) entry which is preliminary data.</text>
</comment>
<feature type="region of interest" description="Disordered" evidence="1">
    <location>
        <begin position="38"/>
        <end position="81"/>
    </location>
</feature>
<sequence length="556" mass="56227">MTTNRPSEPNMVPTIPSAALPQTPVSEWAENMTDMLGSHMTRTPIGTPGPDVPGGYPSHTEPDIESVTSSMKAETPGFDKRTPAKEATLLETAQATLAAATAYLPQSVAAYLPTTADSPANFASQSSLPPLPPSSTSNSSSAMSDSTLPEAQRTQSSAHAHHASTGESVAYSTTVHTGHSSTSIAPSALPRPTSGLVPSHPGAVVPDSHTNVSSPLVDSPSALSPKSSTDLALKAQHLPGASDTAAQAPPEPTSGLLPSHPGVAPSNNSSTTPHAPPRPTSGLLPSHPGVNDNNPESETINVSADPAPHVTHLPTHIAHRLGPHSHPHAVPVSAASPNAGDNRAALPSSANGTRSDAATPDVAEMSTPSLVPSASIDSGYAASTESETPSLLSTPRDEKGDSDSALFTPVPAPAVPVGAGGPGGFAIRPQGSAALNSSRPEDNLPISDSLPSSRNAEQAQTHIDHPRVAPALGQGQALLAAEVQGLDVPPPMQTMRSVSTGQVADDEGQGVDGEGEEDGEGEGEGEGGEGSGKGKGKKRKLIQRLKEKIVGGNGTA</sequence>
<feature type="compositionally biased region" description="Basic residues" evidence="1">
    <location>
        <begin position="534"/>
        <end position="543"/>
    </location>
</feature>
<feature type="region of interest" description="Disordered" evidence="1">
    <location>
        <begin position="119"/>
        <end position="465"/>
    </location>
</feature>
<gene>
    <name evidence="2" type="ORF">R3P38DRAFT_2843446</name>
</gene>
<feature type="compositionally biased region" description="Acidic residues" evidence="1">
    <location>
        <begin position="504"/>
        <end position="527"/>
    </location>
</feature>
<protein>
    <submittedName>
        <fullName evidence="2">Uncharacterized protein</fullName>
    </submittedName>
</protein>
<feature type="compositionally biased region" description="Polar residues" evidence="1">
    <location>
        <begin position="208"/>
        <end position="230"/>
    </location>
</feature>
<feature type="compositionally biased region" description="Polar residues" evidence="1">
    <location>
        <begin position="366"/>
        <end position="376"/>
    </location>
</feature>
<dbReference type="AlphaFoldDB" id="A0AAW0E165"/>
<evidence type="ECO:0000313" key="2">
    <source>
        <dbReference type="EMBL" id="KAK7057867.1"/>
    </source>
</evidence>
<feature type="region of interest" description="Disordered" evidence="1">
    <location>
        <begin position="488"/>
        <end position="556"/>
    </location>
</feature>
<dbReference type="Proteomes" id="UP001362999">
    <property type="component" value="Unassembled WGS sequence"/>
</dbReference>
<organism evidence="2 3">
    <name type="scientific">Favolaschia claudopus</name>
    <dbReference type="NCBI Taxonomy" id="2862362"/>
    <lineage>
        <taxon>Eukaryota</taxon>
        <taxon>Fungi</taxon>
        <taxon>Dikarya</taxon>
        <taxon>Basidiomycota</taxon>
        <taxon>Agaricomycotina</taxon>
        <taxon>Agaricomycetes</taxon>
        <taxon>Agaricomycetidae</taxon>
        <taxon>Agaricales</taxon>
        <taxon>Marasmiineae</taxon>
        <taxon>Mycenaceae</taxon>
        <taxon>Favolaschia</taxon>
    </lineage>
</organism>
<feature type="compositionally biased region" description="Low complexity" evidence="1">
    <location>
        <begin position="172"/>
        <end position="183"/>
    </location>
</feature>
<name>A0AAW0E165_9AGAR</name>